<evidence type="ECO:0000259" key="8">
    <source>
        <dbReference type="Pfam" id="PF08454"/>
    </source>
</evidence>
<evidence type="ECO:0000313" key="9">
    <source>
        <dbReference type="EMBL" id="KPA83985.1"/>
    </source>
</evidence>
<feature type="domain" description="Ion transport" evidence="7">
    <location>
        <begin position="665"/>
        <end position="933"/>
    </location>
</feature>
<evidence type="ECO:0000259" key="7">
    <source>
        <dbReference type="Pfam" id="PF00520"/>
    </source>
</evidence>
<feature type="domain" description="RyR/IP3R Homology associated" evidence="8">
    <location>
        <begin position="265"/>
        <end position="357"/>
    </location>
</feature>
<sequence length="996" mass="111047">MLEAMRNHLLRPRTFVGVLNLFSNALDAALHYPDLVQALRGAGPTGLGDSAVPASQASPRGPQASSVFAASGSNGASGGEGGLNPDAVIAPESLGYALQITFNDTGMLNVVVSLCGREEDVVSLNALRLGVLILEGGNRHAQSRLLDYFLTHEGGFFHNVRGLLHKNLSWVQHINAEHQYYLMKRGVRIEETKRAAAATNIQIINALAPQLRGRGASTADSSIEVFTASKSYVSALHGENKKWLTTLRNATQVSGWARVHGSRRLKLITFLFRLLQLFCEGHFAGLQNYLRVQYDNLHSANVILETMTFMEEISTFVTPSNYRVLSQGFELLSEVCQGPCRFNQEALIDYGACRVIRHTVDCLQAQSGGDQRELTALLRQIRGSSPPSSLFLPPPPPLPPSTTPQPWSWQRSVCDADRNEVFVESVVMNRLGDEEAAKLRVSISNTLLAVLEGCREAESYRRVLRQVPLTSVAAEVQYACNPATVYLMQHNEEEFEKDNRTESLFNRLIYLKSVEPYAALEGVLDGVETLLRSSAAVARYLGSIEIKRADGLERVYFRIPLICLSLTQNRKDELLWSVDRTSRATKLADFLHKSDEVIFAVERNHGFRNRIVRWTRFAAAYHDEIAVERPSMPRRVVRSLKVFYNDCVVPKLFPYELEAYDVVSMTLAVLANTVMVAMEGGDFAQRVSHVQWYGNRVVSVLCVLQVVVCGFMCAAYLTVLVPIHFYHAYKSKQRFAAGRARVNVDLAEVYANLTVRERWASFLTWFNMQFRLLLLLFAILSCAVSHYFAAFNLMLVVYRIPTLRTFISAITMNGKQLLLTSFLGVIMLYLFSIVGFLVFSNQYNPDGEGSAAALAGPHMNCESLLQCFVYIVDQGLRAGGGVGDVMEPWAWGNSRMLARLAYDMLFYALVSVVFLNILFGIIIDTFGQMRDEKREKETDMHGFCFICGLDADTLEKAASWALRTTCSRSTTCGCTCILCTTSTARTHHSTQGRRAT</sequence>
<dbReference type="GO" id="GO:0005216">
    <property type="term" value="F:monoatomic ion channel activity"/>
    <property type="evidence" value="ECO:0007669"/>
    <property type="project" value="InterPro"/>
</dbReference>
<evidence type="ECO:0000313" key="10">
    <source>
        <dbReference type="Proteomes" id="UP000037923"/>
    </source>
</evidence>
<feature type="compositionally biased region" description="Pro residues" evidence="5">
    <location>
        <begin position="392"/>
        <end position="403"/>
    </location>
</feature>
<dbReference type="EMBL" id="LGTL01000003">
    <property type="protein sequence ID" value="KPA83985.1"/>
    <property type="molecule type" value="Genomic_DNA"/>
</dbReference>
<dbReference type="GeneID" id="26902424"/>
<dbReference type="AlphaFoldDB" id="A0A0N0DYC0"/>
<evidence type="ECO:0000256" key="3">
    <source>
        <dbReference type="ARBA" id="ARBA00022989"/>
    </source>
</evidence>
<feature type="transmembrane region" description="Helical" evidence="6">
    <location>
        <begin position="659"/>
        <end position="678"/>
    </location>
</feature>
<name>A0A0N0DYC0_LEPPY</name>
<dbReference type="Pfam" id="PF08454">
    <property type="entry name" value="RIH_assoc"/>
    <property type="match status" value="1"/>
</dbReference>
<feature type="region of interest" description="Disordered" evidence="5">
    <location>
        <begin position="385"/>
        <end position="409"/>
    </location>
</feature>
<dbReference type="PANTHER" id="PTHR13715">
    <property type="entry name" value="RYANODINE RECEPTOR AND IP3 RECEPTOR"/>
    <property type="match status" value="1"/>
</dbReference>
<dbReference type="InterPro" id="IPR005821">
    <property type="entry name" value="Ion_trans_dom"/>
</dbReference>
<evidence type="ECO:0000256" key="4">
    <source>
        <dbReference type="ARBA" id="ARBA00023136"/>
    </source>
</evidence>
<dbReference type="Pfam" id="PF00520">
    <property type="entry name" value="Ion_trans"/>
    <property type="match status" value="1"/>
</dbReference>
<dbReference type="GO" id="GO:0016020">
    <property type="term" value="C:membrane"/>
    <property type="evidence" value="ECO:0007669"/>
    <property type="project" value="UniProtKB-SubCell"/>
</dbReference>
<feature type="region of interest" description="Disordered" evidence="5">
    <location>
        <begin position="47"/>
        <end position="78"/>
    </location>
</feature>
<gene>
    <name evidence="9" type="ORF">ABB37_02129</name>
</gene>
<keyword evidence="3 6" id="KW-1133">Transmembrane helix</keyword>
<feature type="transmembrane region" description="Helical" evidence="6">
    <location>
        <begin position="904"/>
        <end position="926"/>
    </location>
</feature>
<keyword evidence="10" id="KW-1185">Reference proteome</keyword>
<feature type="compositionally biased region" description="Low complexity" evidence="5">
    <location>
        <begin position="64"/>
        <end position="74"/>
    </location>
</feature>
<dbReference type="Proteomes" id="UP000037923">
    <property type="component" value="Unassembled WGS sequence"/>
</dbReference>
<dbReference type="InterPro" id="IPR013662">
    <property type="entry name" value="RIH_assoc-dom"/>
</dbReference>
<dbReference type="GO" id="GO:0006816">
    <property type="term" value="P:calcium ion transport"/>
    <property type="evidence" value="ECO:0007669"/>
    <property type="project" value="InterPro"/>
</dbReference>
<dbReference type="RefSeq" id="XP_015662424.1">
    <property type="nucleotide sequence ID" value="XM_015798946.1"/>
</dbReference>
<evidence type="ECO:0000256" key="6">
    <source>
        <dbReference type="SAM" id="Phobius"/>
    </source>
</evidence>
<feature type="transmembrane region" description="Helical" evidence="6">
    <location>
        <begin position="698"/>
        <end position="725"/>
    </location>
</feature>
<comment type="caution">
    <text evidence="9">The sequence shown here is derived from an EMBL/GenBank/DDBJ whole genome shotgun (WGS) entry which is preliminary data.</text>
</comment>
<keyword evidence="9" id="KW-0675">Receptor</keyword>
<reference evidence="9 10" key="1">
    <citation type="submission" date="2015-07" db="EMBL/GenBank/DDBJ databases">
        <title>High-quality genome of monoxenous trypanosomatid Leptomonas pyrrhocoris.</title>
        <authorList>
            <person name="Flegontov P."/>
            <person name="Butenko A."/>
            <person name="Firsov S."/>
            <person name="Vlcek C."/>
            <person name="Logacheva M.D."/>
            <person name="Field M."/>
            <person name="Filatov D."/>
            <person name="Flegontova O."/>
            <person name="Gerasimov E."/>
            <person name="Jackson A.P."/>
            <person name="Kelly S."/>
            <person name="Opperdoes F."/>
            <person name="O'Reilly A."/>
            <person name="Votypka J."/>
            <person name="Yurchenko V."/>
            <person name="Lukes J."/>
        </authorList>
    </citation>
    <scope>NUCLEOTIDE SEQUENCE [LARGE SCALE GENOMIC DNA]</scope>
    <source>
        <strain evidence="9">H10</strain>
    </source>
</reference>
<keyword evidence="4 6" id="KW-0472">Membrane</keyword>
<dbReference type="OrthoDB" id="278056at2759"/>
<dbReference type="VEuPathDB" id="TriTrypDB:LpyrH10_03_2800"/>
<accession>A0A0N0DYC0</accession>
<feature type="transmembrane region" description="Helical" evidence="6">
    <location>
        <begin position="772"/>
        <end position="797"/>
    </location>
</feature>
<protein>
    <submittedName>
        <fullName evidence="9">Putative mitochondrial insulin receptor,Ryanodine receptor</fullName>
    </submittedName>
</protein>
<evidence type="ECO:0000256" key="2">
    <source>
        <dbReference type="ARBA" id="ARBA00022692"/>
    </source>
</evidence>
<comment type="subcellular location">
    <subcellularLocation>
        <location evidence="1">Membrane</location>
        <topology evidence="1">Multi-pass membrane protein</topology>
    </subcellularLocation>
</comment>
<feature type="transmembrane region" description="Helical" evidence="6">
    <location>
        <begin position="817"/>
        <end position="839"/>
    </location>
</feature>
<dbReference type="Gene3D" id="1.10.287.70">
    <property type="match status" value="1"/>
</dbReference>
<proteinExistence type="predicted"/>
<evidence type="ECO:0000256" key="5">
    <source>
        <dbReference type="SAM" id="MobiDB-lite"/>
    </source>
</evidence>
<dbReference type="PANTHER" id="PTHR13715:SF99">
    <property type="entry name" value="INOSITOL 1,4,5-TRISPHOSPHATE RECEPTOR-LIKE PROTEIN A"/>
    <property type="match status" value="1"/>
</dbReference>
<dbReference type="OMA" id="HIAEHIN"/>
<dbReference type="InterPro" id="IPR015925">
    <property type="entry name" value="Ryanodine_IP3_receptor"/>
</dbReference>
<organism evidence="9 10">
    <name type="scientific">Leptomonas pyrrhocoris</name>
    <name type="common">Firebug parasite</name>
    <dbReference type="NCBI Taxonomy" id="157538"/>
    <lineage>
        <taxon>Eukaryota</taxon>
        <taxon>Discoba</taxon>
        <taxon>Euglenozoa</taxon>
        <taxon>Kinetoplastea</taxon>
        <taxon>Metakinetoplastina</taxon>
        <taxon>Trypanosomatida</taxon>
        <taxon>Trypanosomatidae</taxon>
        <taxon>Leishmaniinae</taxon>
        <taxon>Leptomonas</taxon>
    </lineage>
</organism>
<keyword evidence="2 6" id="KW-0812">Transmembrane</keyword>
<evidence type="ECO:0000256" key="1">
    <source>
        <dbReference type="ARBA" id="ARBA00004141"/>
    </source>
</evidence>